<reference evidence="3" key="2">
    <citation type="submission" date="2013-12" db="EMBL/GenBank/DDBJ databases">
        <title>Evolution of pathogenesis and genome organization in the Tremellales.</title>
        <authorList>
            <person name="Cuomo C."/>
            <person name="Litvintseva A."/>
            <person name="Heitman J."/>
            <person name="Chen Y."/>
            <person name="Sun S."/>
            <person name="Springer D."/>
            <person name="Dromer F."/>
            <person name="Young S."/>
            <person name="Zeng Q."/>
            <person name="Chapman S."/>
            <person name="Gujja S."/>
            <person name="Saif S."/>
            <person name="Birren B."/>
        </authorList>
    </citation>
    <scope>NUCLEOTIDE SEQUENCE [LARGE SCALE GENOMIC DNA]</scope>
    <source>
        <strain evidence="3">BCC8398</strain>
    </source>
</reference>
<name>A0A1B9GLS0_9TREE</name>
<accession>A0A1B9GLS0</accession>
<dbReference type="STRING" id="1296120.A0A1B9GLS0"/>
<evidence type="ECO:0000313" key="3">
    <source>
        <dbReference type="Proteomes" id="UP000092666"/>
    </source>
</evidence>
<dbReference type="EMBL" id="KV700130">
    <property type="protein sequence ID" value="OCF32044.1"/>
    <property type="molecule type" value="Genomic_DNA"/>
</dbReference>
<dbReference type="Proteomes" id="UP000092666">
    <property type="component" value="Unassembled WGS sequence"/>
</dbReference>
<gene>
    <name evidence="2" type="ORF">I316_06200</name>
</gene>
<dbReference type="AlphaFoldDB" id="A0A1B9GLS0"/>
<evidence type="ECO:0000313" key="2">
    <source>
        <dbReference type="EMBL" id="OCF32044.1"/>
    </source>
</evidence>
<evidence type="ECO:0000256" key="1">
    <source>
        <dbReference type="SAM" id="MobiDB-lite"/>
    </source>
</evidence>
<evidence type="ECO:0008006" key="4">
    <source>
        <dbReference type="Google" id="ProtNLM"/>
    </source>
</evidence>
<feature type="region of interest" description="Disordered" evidence="1">
    <location>
        <begin position="288"/>
        <end position="316"/>
    </location>
</feature>
<proteinExistence type="predicted"/>
<dbReference type="SUPFAM" id="SSF56112">
    <property type="entry name" value="Protein kinase-like (PK-like)"/>
    <property type="match status" value="1"/>
</dbReference>
<dbReference type="InterPro" id="IPR011009">
    <property type="entry name" value="Kinase-like_dom_sf"/>
</dbReference>
<sequence>MTSLTRSFPGPTPSRPIEGERSEYDYTWLEDKGWTPDLSFGQAARNSSCLVATSGRYIDYGHLWDAFEGLLYVPPPDDTPTATPRPITPTPVQPILVLLKFADPDGLVVPEDSYGFDEGETIRGITNEMQMYVSHLADLCGRELPRFYGLWTGQWNVYMMILERLGDCISDRDVDKAYDEGYDPEKDEDTWTDLPEGQRSGQAITLNTDSINSNSAVWSVFLIPFSLYSYRVLPIRLPDENALLYSSVQIAKLFNALHARGVVHRDVSLRNIRKRLVVSSPSSDPVSVPPLLSSSASSSTDAITTTTIDDSQTQTQTRTTDFPWVLTNMDRARKVTVNGPSVRKERRKLGRLLGFPRY</sequence>
<reference evidence="2 3" key="1">
    <citation type="submission" date="2013-07" db="EMBL/GenBank/DDBJ databases">
        <title>The Genome Sequence of Cryptococcus heveanensis BCC8398.</title>
        <authorList>
            <consortium name="The Broad Institute Genome Sequencing Platform"/>
            <person name="Cuomo C."/>
            <person name="Litvintseva A."/>
            <person name="Chen Y."/>
            <person name="Heitman J."/>
            <person name="Sun S."/>
            <person name="Springer D."/>
            <person name="Dromer F."/>
            <person name="Young S.K."/>
            <person name="Zeng Q."/>
            <person name="Gargeya S."/>
            <person name="Fitzgerald M."/>
            <person name="Abouelleil A."/>
            <person name="Alvarado L."/>
            <person name="Berlin A.M."/>
            <person name="Chapman S.B."/>
            <person name="Dewar J."/>
            <person name="Goldberg J."/>
            <person name="Griggs A."/>
            <person name="Gujja S."/>
            <person name="Hansen M."/>
            <person name="Howarth C."/>
            <person name="Imamovic A."/>
            <person name="Larimer J."/>
            <person name="McCowan C."/>
            <person name="Murphy C."/>
            <person name="Pearson M."/>
            <person name="Priest M."/>
            <person name="Roberts A."/>
            <person name="Saif S."/>
            <person name="Shea T."/>
            <person name="Sykes S."/>
            <person name="Wortman J."/>
            <person name="Nusbaum C."/>
            <person name="Birren B."/>
        </authorList>
    </citation>
    <scope>NUCLEOTIDE SEQUENCE [LARGE SCALE GENOMIC DNA]</scope>
    <source>
        <strain evidence="2 3">BCC8398</strain>
    </source>
</reference>
<organism evidence="2 3">
    <name type="scientific">Kwoniella heveanensis BCC8398</name>
    <dbReference type="NCBI Taxonomy" id="1296120"/>
    <lineage>
        <taxon>Eukaryota</taxon>
        <taxon>Fungi</taxon>
        <taxon>Dikarya</taxon>
        <taxon>Basidiomycota</taxon>
        <taxon>Agaricomycotina</taxon>
        <taxon>Tremellomycetes</taxon>
        <taxon>Tremellales</taxon>
        <taxon>Cryptococcaceae</taxon>
        <taxon>Kwoniella</taxon>
    </lineage>
</organism>
<keyword evidence="3" id="KW-1185">Reference proteome</keyword>
<protein>
    <recommendedName>
        <fullName evidence="4">Protein kinase domain-containing protein</fullName>
    </recommendedName>
</protein>
<feature type="region of interest" description="Disordered" evidence="1">
    <location>
        <begin position="1"/>
        <end position="20"/>
    </location>
</feature>